<name>A0A7D9EK07_PARCT</name>
<organism evidence="5 6">
    <name type="scientific">Paramuricea clavata</name>
    <name type="common">Red gorgonian</name>
    <name type="synonym">Violescent sea-whip</name>
    <dbReference type="NCBI Taxonomy" id="317549"/>
    <lineage>
        <taxon>Eukaryota</taxon>
        <taxon>Metazoa</taxon>
        <taxon>Cnidaria</taxon>
        <taxon>Anthozoa</taxon>
        <taxon>Octocorallia</taxon>
        <taxon>Malacalcyonacea</taxon>
        <taxon>Plexauridae</taxon>
        <taxon>Paramuricea</taxon>
    </lineage>
</organism>
<dbReference type="AlphaFoldDB" id="A0A7D9EK07"/>
<dbReference type="SUPFAM" id="SSF52540">
    <property type="entry name" value="P-loop containing nucleoside triphosphate hydrolases"/>
    <property type="match status" value="1"/>
</dbReference>
<dbReference type="InterPro" id="IPR051515">
    <property type="entry name" value="IRG"/>
</dbReference>
<gene>
    <name evidence="5" type="ORF">PACLA_8A002929</name>
</gene>
<keyword evidence="3" id="KW-0378">Hydrolase</keyword>
<dbReference type="Proteomes" id="UP001152795">
    <property type="component" value="Unassembled WGS sequence"/>
</dbReference>
<dbReference type="Pfam" id="PF05049">
    <property type="entry name" value="IIGP"/>
    <property type="match status" value="1"/>
</dbReference>
<accession>A0A7D9EK07</accession>
<evidence type="ECO:0000313" key="6">
    <source>
        <dbReference type="Proteomes" id="UP001152795"/>
    </source>
</evidence>
<reference evidence="5" key="1">
    <citation type="submission" date="2020-04" db="EMBL/GenBank/DDBJ databases">
        <authorList>
            <person name="Alioto T."/>
            <person name="Alioto T."/>
            <person name="Gomez Garrido J."/>
        </authorList>
    </citation>
    <scope>NUCLEOTIDE SEQUENCE</scope>
    <source>
        <strain evidence="5">A484AB</strain>
    </source>
</reference>
<evidence type="ECO:0000313" key="5">
    <source>
        <dbReference type="EMBL" id="CAB4012332.1"/>
    </source>
</evidence>
<evidence type="ECO:0000256" key="1">
    <source>
        <dbReference type="ARBA" id="ARBA00005429"/>
    </source>
</evidence>
<sequence>MGKSQSKQQTSKSSKPEDEKSNYVRFALVGSSGSGMSAFVNAVRGFCDLPGYGTPSYPDVETYWRTLELEKFDRFLIFISLRVTEPDLALIKKVKSINKPFFLIRTKIDDNVECMKRKQKVVFKEEDLLLEIRNYILERTSHLSCAEEDIFIISNYDPRKWDFFSLIQAIINVMPAPEIGE</sequence>
<keyword evidence="6" id="KW-1185">Reference proteome</keyword>
<keyword evidence="4" id="KW-0342">GTP-binding</keyword>
<protein>
    <submittedName>
        <fullName evidence="5">Interferon-inducible GTPase 5-like</fullName>
    </submittedName>
</protein>
<proteinExistence type="inferred from homology"/>
<evidence type="ECO:0000256" key="4">
    <source>
        <dbReference type="ARBA" id="ARBA00023134"/>
    </source>
</evidence>
<comment type="caution">
    <text evidence="5">The sequence shown here is derived from an EMBL/GenBank/DDBJ whole genome shotgun (WGS) entry which is preliminary data.</text>
</comment>
<dbReference type="GO" id="GO:0016020">
    <property type="term" value="C:membrane"/>
    <property type="evidence" value="ECO:0007669"/>
    <property type="project" value="InterPro"/>
</dbReference>
<dbReference type="PROSITE" id="PS51716">
    <property type="entry name" value="G_IRG"/>
    <property type="match status" value="1"/>
</dbReference>
<dbReference type="InterPro" id="IPR007743">
    <property type="entry name" value="Immunity-related_GTPase-like"/>
</dbReference>
<dbReference type="OrthoDB" id="422720at2759"/>
<dbReference type="PANTHER" id="PTHR32341:SF10">
    <property type="entry name" value="INTERFERON-INDUCIBLE GTPASE 5"/>
    <property type="match status" value="1"/>
</dbReference>
<evidence type="ECO:0000256" key="3">
    <source>
        <dbReference type="ARBA" id="ARBA00022801"/>
    </source>
</evidence>
<evidence type="ECO:0000256" key="2">
    <source>
        <dbReference type="ARBA" id="ARBA00022741"/>
    </source>
</evidence>
<dbReference type="GO" id="GO:0016787">
    <property type="term" value="F:hydrolase activity"/>
    <property type="evidence" value="ECO:0007669"/>
    <property type="project" value="UniProtKB-KW"/>
</dbReference>
<dbReference type="EMBL" id="CACRXK020007470">
    <property type="protein sequence ID" value="CAB4012332.1"/>
    <property type="molecule type" value="Genomic_DNA"/>
</dbReference>
<dbReference type="InterPro" id="IPR030385">
    <property type="entry name" value="G_IRG_dom"/>
</dbReference>
<dbReference type="InterPro" id="IPR027417">
    <property type="entry name" value="P-loop_NTPase"/>
</dbReference>
<dbReference type="PANTHER" id="PTHR32341">
    <property type="entry name" value="INTERFERON-INDUCIBLE GTPASE"/>
    <property type="match status" value="1"/>
</dbReference>
<keyword evidence="2" id="KW-0547">Nucleotide-binding</keyword>
<dbReference type="GO" id="GO:0005525">
    <property type="term" value="F:GTP binding"/>
    <property type="evidence" value="ECO:0007669"/>
    <property type="project" value="UniProtKB-KW"/>
</dbReference>
<comment type="similarity">
    <text evidence="1">Belongs to the TRAFAC class dynamin-like GTPase superfamily. IRG family.</text>
</comment>
<dbReference type="Gene3D" id="3.40.50.300">
    <property type="entry name" value="P-loop containing nucleotide triphosphate hydrolases"/>
    <property type="match status" value="1"/>
</dbReference>